<evidence type="ECO:0000259" key="5">
    <source>
        <dbReference type="PROSITE" id="PS50977"/>
    </source>
</evidence>
<dbReference type="InterPro" id="IPR036271">
    <property type="entry name" value="Tet_transcr_reg_TetR-rel_C_sf"/>
</dbReference>
<protein>
    <submittedName>
        <fullName evidence="6">TetR/AcrR family transcriptional regulator</fullName>
    </submittedName>
</protein>
<feature type="domain" description="HTH tetR-type" evidence="5">
    <location>
        <begin position="5"/>
        <end position="65"/>
    </location>
</feature>
<dbReference type="PROSITE" id="PS50977">
    <property type="entry name" value="HTH_TETR_2"/>
    <property type="match status" value="1"/>
</dbReference>
<keyword evidence="2 4" id="KW-0238">DNA-binding</keyword>
<evidence type="ECO:0000256" key="3">
    <source>
        <dbReference type="ARBA" id="ARBA00023163"/>
    </source>
</evidence>
<dbReference type="AlphaFoldDB" id="A0A975ENT3"/>
<dbReference type="PANTHER" id="PTHR30055:SF234">
    <property type="entry name" value="HTH-TYPE TRANSCRIPTIONAL REGULATOR BETI"/>
    <property type="match status" value="1"/>
</dbReference>
<reference evidence="6" key="1">
    <citation type="submission" date="2020-07" db="EMBL/GenBank/DDBJ databases">
        <title>Genome sequences of bacteria associated with the marine, planktonic diatom Thalassiosira profunda strain ECT2AJA-044.</title>
        <authorList>
            <person name="Gargas C.B."/>
            <person name="Roberts W.R."/>
            <person name="Alverson A.J."/>
        </authorList>
    </citation>
    <scope>NUCLEOTIDE SEQUENCE</scope>
    <source>
        <strain evidence="6">ECT2AJA-044</strain>
    </source>
</reference>
<evidence type="ECO:0000313" key="6">
    <source>
        <dbReference type="EMBL" id="QTN35433.1"/>
    </source>
</evidence>
<dbReference type="GO" id="GO:0000976">
    <property type="term" value="F:transcription cis-regulatory region binding"/>
    <property type="evidence" value="ECO:0007669"/>
    <property type="project" value="TreeGrafter"/>
</dbReference>
<dbReference type="PANTHER" id="PTHR30055">
    <property type="entry name" value="HTH-TYPE TRANSCRIPTIONAL REGULATOR RUTR"/>
    <property type="match status" value="1"/>
</dbReference>
<dbReference type="PRINTS" id="PR00455">
    <property type="entry name" value="HTHTETR"/>
</dbReference>
<name>A0A975ENT3_9RHOB</name>
<dbReference type="Gene3D" id="1.10.357.10">
    <property type="entry name" value="Tetracycline Repressor, domain 2"/>
    <property type="match status" value="1"/>
</dbReference>
<dbReference type="KEGG" id="cact:HZ995_13230"/>
<evidence type="ECO:0000256" key="4">
    <source>
        <dbReference type="PROSITE-ProRule" id="PRU00335"/>
    </source>
</evidence>
<dbReference type="InterPro" id="IPR050109">
    <property type="entry name" value="HTH-type_TetR-like_transc_reg"/>
</dbReference>
<keyword evidence="1" id="KW-0805">Transcription regulation</keyword>
<sequence length="194" mass="21221">MKTSKNRKGEIVAAAANLLAQQGEAGFSLREVAKVVGIKLASLQYHFPTREMLVTAVLNDVMDGYVDQVGAALETAGEDPEEQLRIAARALCEDSGGDGSQQRLEIHLWSMALNDALVRNALDDSHRDYINNICDMILAARPSVSAEEARRRAIVIASMYEGSMLFTDEQVTGVSQNDLRETIYRASLEIALAH</sequence>
<dbReference type="EMBL" id="CP060010">
    <property type="protein sequence ID" value="QTN35433.1"/>
    <property type="molecule type" value="Genomic_DNA"/>
</dbReference>
<evidence type="ECO:0000313" key="7">
    <source>
        <dbReference type="Proteomes" id="UP000665026"/>
    </source>
</evidence>
<dbReference type="Pfam" id="PF00440">
    <property type="entry name" value="TetR_N"/>
    <property type="match status" value="1"/>
</dbReference>
<gene>
    <name evidence="6" type="ORF">HZ995_13230</name>
</gene>
<dbReference type="InterPro" id="IPR001647">
    <property type="entry name" value="HTH_TetR"/>
</dbReference>
<feature type="DNA-binding region" description="H-T-H motif" evidence="4">
    <location>
        <begin position="28"/>
        <end position="47"/>
    </location>
</feature>
<dbReference type="InterPro" id="IPR009057">
    <property type="entry name" value="Homeodomain-like_sf"/>
</dbReference>
<organism evidence="6 7">
    <name type="scientific">Cognatishimia activa</name>
    <dbReference type="NCBI Taxonomy" id="1715691"/>
    <lineage>
        <taxon>Bacteria</taxon>
        <taxon>Pseudomonadati</taxon>
        <taxon>Pseudomonadota</taxon>
        <taxon>Alphaproteobacteria</taxon>
        <taxon>Rhodobacterales</taxon>
        <taxon>Paracoccaceae</taxon>
        <taxon>Cognatishimia</taxon>
    </lineage>
</organism>
<dbReference type="GO" id="GO:0003700">
    <property type="term" value="F:DNA-binding transcription factor activity"/>
    <property type="evidence" value="ECO:0007669"/>
    <property type="project" value="TreeGrafter"/>
</dbReference>
<evidence type="ECO:0000256" key="2">
    <source>
        <dbReference type="ARBA" id="ARBA00023125"/>
    </source>
</evidence>
<dbReference type="RefSeq" id="WP_209356138.1">
    <property type="nucleotide sequence ID" value="NZ_CP060010.1"/>
</dbReference>
<dbReference type="SUPFAM" id="SSF48498">
    <property type="entry name" value="Tetracyclin repressor-like, C-terminal domain"/>
    <property type="match status" value="1"/>
</dbReference>
<evidence type="ECO:0000256" key="1">
    <source>
        <dbReference type="ARBA" id="ARBA00023015"/>
    </source>
</evidence>
<dbReference type="SUPFAM" id="SSF46689">
    <property type="entry name" value="Homeodomain-like"/>
    <property type="match status" value="1"/>
</dbReference>
<accession>A0A975ENT3</accession>
<dbReference type="Proteomes" id="UP000665026">
    <property type="component" value="Chromosome"/>
</dbReference>
<keyword evidence="3" id="KW-0804">Transcription</keyword>
<proteinExistence type="predicted"/>